<dbReference type="PRINTS" id="PR00111">
    <property type="entry name" value="ABHYDROLASE"/>
</dbReference>
<dbReference type="InterPro" id="IPR000073">
    <property type="entry name" value="AB_hydrolase_1"/>
</dbReference>
<feature type="domain" description="AB hydrolase-1" evidence="1">
    <location>
        <begin position="18"/>
        <end position="246"/>
    </location>
</feature>
<organism evidence="2 3">
    <name type="scientific">Rhodalgimonas zhirmunskyi</name>
    <dbReference type="NCBI Taxonomy" id="2964767"/>
    <lineage>
        <taxon>Bacteria</taxon>
        <taxon>Pseudomonadati</taxon>
        <taxon>Pseudomonadota</taxon>
        <taxon>Alphaproteobacteria</taxon>
        <taxon>Rhodobacterales</taxon>
        <taxon>Roseobacteraceae</taxon>
        <taxon>Rhodalgimonas</taxon>
    </lineage>
</organism>
<evidence type="ECO:0000313" key="2">
    <source>
        <dbReference type="EMBL" id="MDQ2093946.1"/>
    </source>
</evidence>
<dbReference type="PANTHER" id="PTHR43194:SF5">
    <property type="entry name" value="PIMELOYL-[ACYL-CARRIER PROTEIN] METHYL ESTER ESTERASE"/>
    <property type="match status" value="1"/>
</dbReference>
<evidence type="ECO:0000259" key="1">
    <source>
        <dbReference type="Pfam" id="PF12697"/>
    </source>
</evidence>
<dbReference type="PANTHER" id="PTHR43194">
    <property type="entry name" value="HYDROLASE ALPHA/BETA FOLD FAMILY"/>
    <property type="match status" value="1"/>
</dbReference>
<reference evidence="2" key="1">
    <citation type="submission" date="2022-07" db="EMBL/GenBank/DDBJ databases">
        <authorList>
            <person name="Otstavnykh N."/>
            <person name="Isaeva M."/>
            <person name="Bystritskaya E."/>
        </authorList>
    </citation>
    <scope>NUCLEOTIDE SEQUENCE</scope>
    <source>
        <strain evidence="2">10Alg 79</strain>
    </source>
</reference>
<dbReference type="RefSeq" id="WP_317625572.1">
    <property type="nucleotide sequence ID" value="NZ_JANFFA010000002.1"/>
</dbReference>
<reference evidence="2" key="2">
    <citation type="submission" date="2023-04" db="EMBL/GenBank/DDBJ databases">
        <title>'Rhodoalgimonas zhirmunskyi' gen. nov., isolated from a red alga.</title>
        <authorList>
            <person name="Nedashkovskaya O.I."/>
            <person name="Otstavnykh N.Y."/>
            <person name="Bystritskaya E.P."/>
            <person name="Balabanova L.A."/>
            <person name="Isaeva M.P."/>
        </authorList>
    </citation>
    <scope>NUCLEOTIDE SEQUENCE</scope>
    <source>
        <strain evidence="2">10Alg 79</strain>
    </source>
</reference>
<dbReference type="SUPFAM" id="SSF53474">
    <property type="entry name" value="alpha/beta-Hydrolases"/>
    <property type="match status" value="1"/>
</dbReference>
<name>A0AAJ1U5F4_9RHOB</name>
<dbReference type="EMBL" id="JANFFA010000002">
    <property type="protein sequence ID" value="MDQ2093946.1"/>
    <property type="molecule type" value="Genomic_DNA"/>
</dbReference>
<evidence type="ECO:0000313" key="3">
    <source>
        <dbReference type="Proteomes" id="UP001227162"/>
    </source>
</evidence>
<dbReference type="Gene3D" id="3.40.50.1820">
    <property type="entry name" value="alpha/beta hydrolase"/>
    <property type="match status" value="1"/>
</dbReference>
<dbReference type="AlphaFoldDB" id="A0AAJ1U5F4"/>
<dbReference type="Proteomes" id="UP001227162">
    <property type="component" value="Unassembled WGS sequence"/>
</dbReference>
<sequence length="275" mass="29538">MASDLNIARHGPQDGPPILLIHGAWHGAWCWDGLAPLLAAAGFRVLAPDLRGHGESPGRKHLRWTGIRQHVRDISALITGLDQPPIVIAHSMGGFIAQHLMARGVPMRGVAMLAALPHTGALPIALKTLWHHPRTFARILTRLSLYPMVADPADAARLFLDPATPAPEANRFHAKLQDESFRAFLDMVALALPGKPARPYPALVLAGADDALFPPKAEQRLARRLATTAQVLPGAPHDLMLSPHTETTARHILDWAATLPPGAKPPATAQTAPQT</sequence>
<proteinExistence type="predicted"/>
<comment type="caution">
    <text evidence="2">The sequence shown here is derived from an EMBL/GenBank/DDBJ whole genome shotgun (WGS) entry which is preliminary data.</text>
</comment>
<gene>
    <name evidence="2" type="ORF">NOI20_07475</name>
</gene>
<dbReference type="InterPro" id="IPR050228">
    <property type="entry name" value="Carboxylesterase_BioH"/>
</dbReference>
<accession>A0AAJ1U5F4</accession>
<keyword evidence="3" id="KW-1185">Reference proteome</keyword>
<dbReference type="Pfam" id="PF12697">
    <property type="entry name" value="Abhydrolase_6"/>
    <property type="match status" value="1"/>
</dbReference>
<dbReference type="InterPro" id="IPR029058">
    <property type="entry name" value="AB_hydrolase_fold"/>
</dbReference>
<protein>
    <submittedName>
        <fullName evidence="2">Lysophospholipase</fullName>
    </submittedName>
</protein>